<evidence type="ECO:0000256" key="4">
    <source>
        <dbReference type="SAM" id="MobiDB-lite"/>
    </source>
</evidence>
<dbReference type="Proteomes" id="UP000017837">
    <property type="component" value="Unassembled WGS sequence"/>
</dbReference>
<protein>
    <recommendedName>
        <fullName evidence="5">Filamentous haemagglutinin FhaB/tRNA nuclease CdiA-like TPS domain-containing protein</fullName>
    </recommendedName>
</protein>
<dbReference type="NCBIfam" id="TIGR01901">
    <property type="entry name" value="adhes_NPXG"/>
    <property type="match status" value="1"/>
</dbReference>
<name>V4P8L5_9CAUL</name>
<dbReference type="PANTHER" id="PTHR12338:SF8">
    <property type="entry name" value="HEME_HEMOPEXIN-BINDING PROTEIN"/>
    <property type="match status" value="1"/>
</dbReference>
<dbReference type="InterPro" id="IPR041248">
    <property type="entry name" value="YDG"/>
</dbReference>
<sequence length="2987" mass="299978">MYDHGGMNRFYRLVWSESKGCYIPIPEVSQKRGKRKGGLFASLAAAALALLSAATGALADPGGVSPAVQPTPVIRTSEPQSAVLPTGGQVVGGHATITQSGNTQTINQTTQNAAIDWQAFDIGKDGKVVFNQPNASAIALNRVLGGDASKIYGVLQANGQVFLVNPNGVLFAKGSQVSAAAIMASTRDISVEDFMAGKYRFSGTGNGAVINEGTLTAGKGGYVALVGAQVINDGAITAAKGEVRLVAANDVTIRLDTGGLDLTIEQGAYDALVSNGGVIKADSGRIYLTSDAFDALAKSSVNNTGIIEASSLATVGGKVVLTGDTITLAEGSRIDASGATGGGTVLVGGGWQGKDASIRNASTVLVAPDAVIDVSARQSGDGGTVVLWSEDRTGFYGDIKATGGALGGNGGKVETSGRLQLQAMGAVDASAVSGEAGKWLLDPVDVSIVEAGASGTAYNADYDPNVNSAILASAIDASLNAGTAVTITTGSTGNSNGDINVNADILKSSGEAATLSLLAAGDININNSISSTSNRLNVVLTADSDNNATGNIAFGSNGKILTNGGNFYAGALSGYNNTKSGQDFTMAAGSQIDVGAGGFFDISVNGIVSLDANSLLFRQSTYPVYYNDGVNSQRGSGLAINAGSILSTSSGTDANIVARVGVSLNATAGDIGSSVQAITLSGGDPLNAGNAYGSLSVSNSGGSSWVKEIGAQHSTQLNVSIGSQVSSEHHINILADANNTGGGHVDLTTDGAGVLQVATNSIGLSGFAPDTYDGTYPINLTLSAADINFASSAVDMGSASLTVSATNITGTDDGVADIVGGNITLNGGNIGTSSNPLELADNYTEEGLYQGSLNVYNSGGGTYVKSVNDGFGYITLDYAKAAGTHSILFSGGDHIDFTTDGSAIVTPTVSGGASDGATFGSTTGIDLSRNFRSLTLNARDGDILLGDDSIRMGAGATLWGEFYNTNLTLGITRFNATGVIAAQNLYDSGNPIAQITGGDVTFNVSNDPTPTASTLGANGYDIQIAEAAGVENAKLTVNTQQGNVNIQEVTQDYLKSVNISLGLEQTNQTIAIGLIGDDDINFSDDGTELIVGDNNTVLGYNSRNFSLNASQRTIRLDESTAYGGGDFSLYAKILELNGGLSRSGRDISLTGTHGIDLLTYVYIGSGSFQGQSGAISLNTNYASYGGSISSRGGSYGLNLNASSGQGFVGSISLGDMIDNRAGSYLSDLRLDAFSSQYAPGGHAPQYGMINLYARQVLLGGSFWAKGTTNVGYNNVDFVMDTDASNNAMFVGDIRFDGEVTHQADRAATFDASASQLYALAGSVTLGGQNSTSEFTASTLTISTLGLTGPYPDPNNYNNYYNYSRQINLGVVKTSGAQSYSARDINLWGDLTATNGAMTFDGSLRANRSLTLDSGSGAMTIGSIAGFSYMGNVALTIGKSDNTSSGNLSIGNIYGAAGYLDTLRIYSSTDRAITLGDIATEGAQTYSGGVITLTGALSTNGGNITFEGDSTFAATNSNISFFTDRPNDENGPNDAGQLTLNGKALNGTGALTIDTTGYDGGANADLTIGNVGATTAFSSIDIKAGGVTVDNTVRSSGNITIEARGNTADINLGSGAGNVQTTGTSNTITLAAGRNFVNNRGAAGIGLGTGSRYLVYSANPTFTTEGLTNYNKHYNETYTAGASPSYAASGNWFFYSRAPVISVVSNLSSIVYGAADPTVTLGAGNYSGFIDGDTFAKLTTNQTLTLGAPGTLSGAGKRQVGTYAYVLNGTVTDSLGYQYAASSENIDVTKASIAVTGLSAVNREYDGTTDVSLTGTAGAGSAQHGDVLTIDASGITGSISDKNVGAGKAVTVAGNGVLSGADAHNYDLTPPISLTVEVTKKALSITGSAVTGKTYDGLTSASITAGTLDGLVLNEELGVSASGAFGNKTAANGKSVLTTYTLSDGNHGGLVSNYQLAGETLLGDIARKAISVAATGTNKTYDGSNAIAVTVASSDILNGDTVTFTGAGAMANKNAGQAKTVSVSNIASTDADAANYDFSTTASTTADVAKKTISVAATGTNKTYDGSNAIAVTVASSDILNSDMVTFTGAGAMANKNAGQAKTVSVSGIASTDADAANYDFSTTASTTADVAKKAISVAATGTNKTYDGSTSANVTIASSDIIQGDTVTFTGTGTMANKNAGQAKTVSVSNIASTDADAANYDYSTTASTTADVAKKAISVAATGTNKTYDGSNAIAVTVASSDILNGDTVTFTGTGAMANKNAGTGKLVNVSGIASTDADAANYDFSTTASTMADVAKKAISVAATGQNKTYDGSATVSVGLSSNGIVNGDTVTFTGTGAASDKNAGQGKTVTIGSFATMGSDASNYDVTAPVATTVDVAKKAITVAASGQNKTYDGSTSVGVDLASAGIIDGDTVAFSATGTASDKNAGQGKTVTMSNFAATGTDASNYDVAAPTTASVNIAKKSITVTGIGQNKTYDGSAVVGVDLASDGIITGDTVAFFGNGNAVDKNAGAGKSVAVSNIAALGSDAGNYTYASTGTAIVDIAKKSIVVNAQSGDKIYDGATSVLITLSSNGIVDGDTVTFSGRGATSDKNAGQDKVVIVSDITGSGTDEGNYAYNTQALTKTNVARKSVAVDAEGVDKIYDGSTSVSVVLSSSGIVTGDAVIFSGAGRASDKNAGNGKAVAVAGILASGSDAGNYIYSATTATTVDFAAKSVAVTASAQGKTYDGSALLNVSVASNDILEGDQVAFTGSGSASDKNAGTGKTVSISGIAATGLDAGNYVYSTTATTTVDIDKRAFDVTLQGPVSKTGDGSTTAILTAGNYKLGGLVAGESITVNQTLGQFVDATAGKDKIVTAQITAANYEAGANTDLANYRLAAFSLSGNMGEIINSTSPGYTSAITTAVNPVVSSPGTTFTTQIGTSGPAVSTGDGDNAVATSDEGVKSTQSTTLPPLERDSLTFRRTFAIADGGVRLPDGVSDNDIENNK</sequence>
<dbReference type="EMBL" id="AWGB01000025">
    <property type="protein sequence ID" value="ESQ90252.1"/>
    <property type="molecule type" value="Genomic_DNA"/>
</dbReference>
<evidence type="ECO:0000259" key="5">
    <source>
        <dbReference type="SMART" id="SM00912"/>
    </source>
</evidence>
<evidence type="ECO:0000256" key="2">
    <source>
        <dbReference type="ARBA" id="ARBA00022525"/>
    </source>
</evidence>
<feature type="domain" description="Filamentous haemagglutinin FhaB/tRNA nuclease CdiA-like TPS" evidence="5">
    <location>
        <begin position="81"/>
        <end position="193"/>
    </location>
</feature>
<proteinExistence type="predicted"/>
<dbReference type="Pfam" id="PF13018">
    <property type="entry name" value="ESPR"/>
    <property type="match status" value="1"/>
</dbReference>
<dbReference type="SMART" id="SM00912">
    <property type="entry name" value="Haemagg_act"/>
    <property type="match status" value="1"/>
</dbReference>
<dbReference type="PATRIC" id="fig|1121022.4.peg.2600"/>
<dbReference type="OrthoDB" id="1776524at2"/>
<evidence type="ECO:0000313" key="7">
    <source>
        <dbReference type="Proteomes" id="UP000017837"/>
    </source>
</evidence>
<evidence type="ECO:0000256" key="3">
    <source>
        <dbReference type="ARBA" id="ARBA00022729"/>
    </source>
</evidence>
<evidence type="ECO:0000256" key="1">
    <source>
        <dbReference type="ARBA" id="ARBA00004613"/>
    </source>
</evidence>
<dbReference type="SUPFAM" id="SSF51126">
    <property type="entry name" value="Pectin lyase-like"/>
    <property type="match status" value="1"/>
</dbReference>
<dbReference type="eggNOG" id="COG3210">
    <property type="taxonomic scope" value="Bacteria"/>
</dbReference>
<gene>
    <name evidence="6" type="ORF">ABENE_12805</name>
</gene>
<dbReference type="InterPro" id="IPR050909">
    <property type="entry name" value="Bact_Autotransporter_VF"/>
</dbReference>
<dbReference type="InterPro" id="IPR012334">
    <property type="entry name" value="Pectin_lyas_fold"/>
</dbReference>
<accession>V4P8L5</accession>
<dbReference type="InterPro" id="IPR011050">
    <property type="entry name" value="Pectin_lyase_fold/virulence"/>
</dbReference>
<comment type="subcellular location">
    <subcellularLocation>
        <location evidence="1">Secreted</location>
    </subcellularLocation>
</comment>
<dbReference type="RefSeq" id="WP_018082882.1">
    <property type="nucleotide sequence ID" value="NZ_AQWM01000020.1"/>
</dbReference>
<keyword evidence="7" id="KW-1185">Reference proteome</keyword>
<keyword evidence="3" id="KW-0732">Signal</keyword>
<dbReference type="InterPro" id="IPR008638">
    <property type="entry name" value="FhaB/CdiA-like_TPS"/>
</dbReference>
<dbReference type="GO" id="GO:0005576">
    <property type="term" value="C:extracellular region"/>
    <property type="evidence" value="ECO:0007669"/>
    <property type="project" value="UniProtKB-SubCell"/>
</dbReference>
<dbReference type="STRING" id="1121022.GCA_000376105_03211"/>
<evidence type="ECO:0000313" key="6">
    <source>
        <dbReference type="EMBL" id="ESQ90252.1"/>
    </source>
</evidence>
<dbReference type="PANTHER" id="PTHR12338">
    <property type="entry name" value="AUTOTRANSPORTER"/>
    <property type="match status" value="1"/>
</dbReference>
<dbReference type="InterPro" id="IPR024973">
    <property type="entry name" value="ESPR"/>
</dbReference>
<keyword evidence="2" id="KW-0964">Secreted</keyword>
<feature type="region of interest" description="Disordered" evidence="4">
    <location>
        <begin position="2922"/>
        <end position="2951"/>
    </location>
</feature>
<dbReference type="Pfam" id="PF18657">
    <property type="entry name" value="YDG"/>
    <property type="match status" value="13"/>
</dbReference>
<dbReference type="Pfam" id="PF05860">
    <property type="entry name" value="TPS"/>
    <property type="match status" value="1"/>
</dbReference>
<dbReference type="Gene3D" id="2.160.20.10">
    <property type="entry name" value="Single-stranded right-handed beta-helix, Pectin lyase-like"/>
    <property type="match status" value="1"/>
</dbReference>
<comment type="caution">
    <text evidence="6">The sequence shown here is derived from an EMBL/GenBank/DDBJ whole genome shotgun (WGS) entry which is preliminary data.</text>
</comment>
<reference evidence="6 7" key="1">
    <citation type="journal article" date="2014" name="Nature">
        <title>Sequential evolution of bacterial morphology by co-option of a developmental regulator.</title>
        <authorList>
            <person name="Jiang C."/>
            <person name="Brown P.J."/>
            <person name="Ducret A."/>
            <person name="Brun Y.V."/>
        </authorList>
    </citation>
    <scope>NUCLEOTIDE SEQUENCE [LARGE SCALE GENOMIC DNA]</scope>
    <source>
        <strain evidence="6 7">DSM 16100</strain>
    </source>
</reference>
<organism evidence="6 7">
    <name type="scientific">Asticcacaulis benevestitus DSM 16100 = ATCC BAA-896</name>
    <dbReference type="NCBI Taxonomy" id="1121022"/>
    <lineage>
        <taxon>Bacteria</taxon>
        <taxon>Pseudomonadati</taxon>
        <taxon>Pseudomonadota</taxon>
        <taxon>Alphaproteobacteria</taxon>
        <taxon>Caulobacterales</taxon>
        <taxon>Caulobacteraceae</taxon>
        <taxon>Asticcacaulis</taxon>
    </lineage>
</organism>